<dbReference type="InterPro" id="IPR035940">
    <property type="entry name" value="CAP_sf"/>
</dbReference>
<evidence type="ECO:0000259" key="2">
    <source>
        <dbReference type="SMART" id="SM00198"/>
    </source>
</evidence>
<keyword evidence="4" id="KW-1185">Reference proteome</keyword>
<dbReference type="SMART" id="SM00198">
    <property type="entry name" value="SCP"/>
    <property type="match status" value="1"/>
</dbReference>
<dbReference type="PRINTS" id="PR00837">
    <property type="entry name" value="V5TPXLIKE"/>
</dbReference>
<feature type="domain" description="SCP" evidence="2">
    <location>
        <begin position="76"/>
        <end position="214"/>
    </location>
</feature>
<evidence type="ECO:0000313" key="3">
    <source>
        <dbReference type="EMBL" id="MQL84965.1"/>
    </source>
</evidence>
<dbReference type="InterPro" id="IPR001283">
    <property type="entry name" value="CRISP-related"/>
</dbReference>
<evidence type="ECO:0000313" key="4">
    <source>
        <dbReference type="Proteomes" id="UP000652761"/>
    </source>
</evidence>
<proteinExistence type="predicted"/>
<dbReference type="GO" id="GO:0005576">
    <property type="term" value="C:extracellular region"/>
    <property type="evidence" value="ECO:0007669"/>
    <property type="project" value="InterPro"/>
</dbReference>
<dbReference type="AlphaFoldDB" id="A0A843UN85"/>
<sequence length="422" mass="46324">MSTAVSFFSPRLRQLAPTPSFSVICIFPLLFRRRYHIHLLSTPTSQPCSHPHPSLCRWGHIRLPWFSCTTWESMSPTPKTLLRTGSTSITPRAAAWVSRRCRGTTPSPPTRGGMRTRGSGSGDCQLKHSGGPYGENLFVGWGRELSAADAGKAWVDERQHYNCRSNSCASRQVCGHYTQVVWSSSTRIGCARVKCSNGGIFITCNYSPPGTSSASALTHAVVCHRGNNSPPSIVNSAFPNPDHRTPPFGILDSALYREEKERRRAPVLLDIFWTRPRAPARPTSARCCRCYAARALLPATALALHICRSTPASSHRLLAAMLLAAPSRLLKHLCCPYPLARQRLLRLACEPPHRPSPTAADLSRRSPEFARCVRHLHNRLASAAAPVLLPSHGQRLGILHPQHCRLSAPPPSSTLHPSPVQA</sequence>
<comment type="caution">
    <text evidence="3">The sequence shown here is derived from an EMBL/GenBank/DDBJ whole genome shotgun (WGS) entry which is preliminary data.</text>
</comment>
<accession>A0A843UN85</accession>
<dbReference type="InterPro" id="IPR014044">
    <property type="entry name" value="CAP_dom"/>
</dbReference>
<dbReference type="SUPFAM" id="SSF55797">
    <property type="entry name" value="PR-1-like"/>
    <property type="match status" value="1"/>
</dbReference>
<dbReference type="Gene3D" id="3.40.33.10">
    <property type="entry name" value="CAP"/>
    <property type="match status" value="1"/>
</dbReference>
<dbReference type="PROSITE" id="PS01009">
    <property type="entry name" value="CRISP_1"/>
    <property type="match status" value="1"/>
</dbReference>
<dbReference type="FunFam" id="3.40.33.10:FF:000004">
    <property type="entry name" value="CAP, cysteine-rich secretory protein, antigen 5"/>
    <property type="match status" value="1"/>
</dbReference>
<evidence type="ECO:0000256" key="1">
    <source>
        <dbReference type="SAM" id="MobiDB-lite"/>
    </source>
</evidence>
<protein>
    <recommendedName>
        <fullName evidence="2">SCP domain-containing protein</fullName>
    </recommendedName>
</protein>
<dbReference type="OrthoDB" id="337038at2759"/>
<feature type="region of interest" description="Disordered" evidence="1">
    <location>
        <begin position="101"/>
        <end position="122"/>
    </location>
</feature>
<gene>
    <name evidence="3" type="ORF">Taro_017486</name>
</gene>
<dbReference type="Proteomes" id="UP000652761">
    <property type="component" value="Unassembled WGS sequence"/>
</dbReference>
<dbReference type="EMBL" id="NMUH01000798">
    <property type="protein sequence ID" value="MQL84965.1"/>
    <property type="molecule type" value="Genomic_DNA"/>
</dbReference>
<organism evidence="3 4">
    <name type="scientific">Colocasia esculenta</name>
    <name type="common">Wild taro</name>
    <name type="synonym">Arum esculentum</name>
    <dbReference type="NCBI Taxonomy" id="4460"/>
    <lineage>
        <taxon>Eukaryota</taxon>
        <taxon>Viridiplantae</taxon>
        <taxon>Streptophyta</taxon>
        <taxon>Embryophyta</taxon>
        <taxon>Tracheophyta</taxon>
        <taxon>Spermatophyta</taxon>
        <taxon>Magnoliopsida</taxon>
        <taxon>Liliopsida</taxon>
        <taxon>Araceae</taxon>
        <taxon>Aroideae</taxon>
        <taxon>Colocasieae</taxon>
        <taxon>Colocasia</taxon>
    </lineage>
</organism>
<dbReference type="PANTHER" id="PTHR10334">
    <property type="entry name" value="CYSTEINE-RICH SECRETORY PROTEIN-RELATED"/>
    <property type="match status" value="1"/>
</dbReference>
<name>A0A843UN85_COLES</name>
<dbReference type="InterPro" id="IPR018244">
    <property type="entry name" value="Allrgn_V5/Tpx1_CS"/>
</dbReference>
<dbReference type="Pfam" id="PF00188">
    <property type="entry name" value="CAP"/>
    <property type="match status" value="1"/>
</dbReference>
<reference evidence="3" key="1">
    <citation type="submission" date="2017-07" db="EMBL/GenBank/DDBJ databases">
        <title>Taro Niue Genome Assembly and Annotation.</title>
        <authorList>
            <person name="Atibalentja N."/>
            <person name="Keating K."/>
            <person name="Fields C.J."/>
        </authorList>
    </citation>
    <scope>NUCLEOTIDE SEQUENCE</scope>
    <source>
        <strain evidence="3">Niue_2</strain>
        <tissue evidence="3">Leaf</tissue>
    </source>
</reference>